<evidence type="ECO:0000313" key="1">
    <source>
        <dbReference type="EMBL" id="EAY26921.1"/>
    </source>
</evidence>
<comment type="caution">
    <text evidence="1">The sequence shown here is derived from an EMBL/GenBank/DDBJ whole genome shotgun (WGS) entry which is preliminary data.</text>
</comment>
<organism evidence="1 2">
    <name type="scientific">Microscilla marina ATCC 23134</name>
    <dbReference type="NCBI Taxonomy" id="313606"/>
    <lineage>
        <taxon>Bacteria</taxon>
        <taxon>Pseudomonadati</taxon>
        <taxon>Bacteroidota</taxon>
        <taxon>Cytophagia</taxon>
        <taxon>Cytophagales</taxon>
        <taxon>Microscillaceae</taxon>
        <taxon>Microscilla</taxon>
    </lineage>
</organism>
<dbReference type="EMBL" id="AAWS01000028">
    <property type="protein sequence ID" value="EAY26921.1"/>
    <property type="molecule type" value="Genomic_DNA"/>
</dbReference>
<reference evidence="1 2" key="1">
    <citation type="submission" date="2007-01" db="EMBL/GenBank/DDBJ databases">
        <authorList>
            <person name="Haygood M."/>
            <person name="Podell S."/>
            <person name="Anderson C."/>
            <person name="Hopkinson B."/>
            <person name="Roe K."/>
            <person name="Barbeau K."/>
            <person name="Gaasterland T."/>
            <person name="Ferriera S."/>
            <person name="Johnson J."/>
            <person name="Kravitz S."/>
            <person name="Beeson K."/>
            <person name="Sutton G."/>
            <person name="Rogers Y.-H."/>
            <person name="Friedman R."/>
            <person name="Frazier M."/>
            <person name="Venter J.C."/>
        </authorList>
    </citation>
    <scope>NUCLEOTIDE SEQUENCE [LARGE SCALE GENOMIC DNA]</scope>
    <source>
        <strain evidence="1 2">ATCC 23134</strain>
    </source>
</reference>
<accession>A1ZRL6</accession>
<dbReference type="AlphaFoldDB" id="A1ZRL6"/>
<name>A1ZRL6_MICM2</name>
<gene>
    <name evidence="1" type="ORF">M23134_03572</name>
</gene>
<dbReference type="Proteomes" id="UP000004095">
    <property type="component" value="Unassembled WGS sequence"/>
</dbReference>
<sequence length="45" mass="5326">MIFYYAPLNLTAMVKTHNRGEEGTFKKPKLQFYCAELNEVKSWVE</sequence>
<keyword evidence="2" id="KW-1185">Reference proteome</keyword>
<protein>
    <submittedName>
        <fullName evidence="1">Uncharacterized protein</fullName>
    </submittedName>
</protein>
<proteinExistence type="predicted"/>
<evidence type="ECO:0000313" key="2">
    <source>
        <dbReference type="Proteomes" id="UP000004095"/>
    </source>
</evidence>